<dbReference type="InterPro" id="IPR005123">
    <property type="entry name" value="Oxoglu/Fe-dep_dioxygenase_dom"/>
</dbReference>
<sequence>MELIVETNSMEEGSPESLSQMKGVSHLWESGITKVPKRYIFPVPDRSNALLNMAAKSNLKLPVIDLALLQAPESHFHTLESLKNACETYGFFRVVNHGVPSEVIRRMMDVGKRFFELPFEERMRYMSNDIRAPVRCGTSFNQNKDGVYSWRDFLKLNCSPLSTCLPHWPSSPLDLREVGREYAKQTKSLFLVLMEAIVKSLGIDTGIMREFNDGTQMMIVNCYPPCPEPDLTLGMPPHSDYGFLTLLLQDDVEGLQVQHEDEWLTLEPIPNSFIVNIGDHLEIYSNGRFKSVLHRVLVNSSRSRMSMVSLHSLPYERVIGPSPELITRESPRLYKDTDFDEFLKYMATSESSNKTFITSMKLNLEQN</sequence>
<evidence type="ECO:0000256" key="1">
    <source>
        <dbReference type="ARBA" id="ARBA00001961"/>
    </source>
</evidence>
<evidence type="ECO:0000256" key="6">
    <source>
        <dbReference type="ARBA" id="ARBA00022723"/>
    </source>
</evidence>
<evidence type="ECO:0000256" key="7">
    <source>
        <dbReference type="ARBA" id="ARBA00023002"/>
    </source>
</evidence>
<dbReference type="EMBL" id="JAGGNH010000009">
    <property type="protein sequence ID" value="KAJ0963564.1"/>
    <property type="molecule type" value="Genomic_DNA"/>
</dbReference>
<evidence type="ECO:0000256" key="11">
    <source>
        <dbReference type="RuleBase" id="RU003682"/>
    </source>
</evidence>
<protein>
    <recommendedName>
        <fullName evidence="12">Fe2OG dioxygenase domain-containing protein</fullName>
    </recommendedName>
</protein>
<evidence type="ECO:0000256" key="9">
    <source>
        <dbReference type="ARBA" id="ARBA00023242"/>
    </source>
</evidence>
<evidence type="ECO:0000259" key="12">
    <source>
        <dbReference type="PROSITE" id="PS51471"/>
    </source>
</evidence>
<keyword evidence="8 11" id="KW-0408">Iron</keyword>
<comment type="function">
    <text evidence="10">Involved in the regulation of shoot development and salicylic acid (SA) homeostasis.</text>
</comment>
<accession>A0A9D5BZX7</accession>
<dbReference type="Pfam" id="PF14226">
    <property type="entry name" value="DIOX_N"/>
    <property type="match status" value="1"/>
</dbReference>
<dbReference type="AlphaFoldDB" id="A0A9D5BZX7"/>
<comment type="subcellular location">
    <subcellularLocation>
        <location evidence="3">Cytoplasm</location>
    </subcellularLocation>
    <subcellularLocation>
        <location evidence="2">Nucleus</location>
    </subcellularLocation>
</comment>
<keyword evidence="7 11" id="KW-0560">Oxidoreductase</keyword>
<dbReference type="GO" id="GO:0005737">
    <property type="term" value="C:cytoplasm"/>
    <property type="evidence" value="ECO:0007669"/>
    <property type="project" value="UniProtKB-SubCell"/>
</dbReference>
<evidence type="ECO:0000313" key="13">
    <source>
        <dbReference type="EMBL" id="KAJ0963564.1"/>
    </source>
</evidence>
<dbReference type="PANTHER" id="PTHR47991">
    <property type="entry name" value="OXOGLUTARATE/IRON-DEPENDENT DIOXYGENASE"/>
    <property type="match status" value="1"/>
</dbReference>
<comment type="caution">
    <text evidence="13">The sequence shown here is derived from an EMBL/GenBank/DDBJ whole genome shotgun (WGS) entry which is preliminary data.</text>
</comment>
<reference evidence="13" key="2">
    <citation type="journal article" date="2022" name="Hortic Res">
        <title>The genome of Dioscorea zingiberensis sheds light on the biosynthesis, origin and evolution of the medicinally important diosgenin saponins.</title>
        <authorList>
            <person name="Li Y."/>
            <person name="Tan C."/>
            <person name="Li Z."/>
            <person name="Guo J."/>
            <person name="Li S."/>
            <person name="Chen X."/>
            <person name="Wang C."/>
            <person name="Dai X."/>
            <person name="Yang H."/>
            <person name="Song W."/>
            <person name="Hou L."/>
            <person name="Xu J."/>
            <person name="Tong Z."/>
            <person name="Xu A."/>
            <person name="Yuan X."/>
            <person name="Wang W."/>
            <person name="Yang Q."/>
            <person name="Chen L."/>
            <person name="Sun Z."/>
            <person name="Wang K."/>
            <person name="Pan B."/>
            <person name="Chen J."/>
            <person name="Bao Y."/>
            <person name="Liu F."/>
            <person name="Qi X."/>
            <person name="Gang D.R."/>
            <person name="Wen J."/>
            <person name="Li J."/>
        </authorList>
    </citation>
    <scope>NUCLEOTIDE SEQUENCE</scope>
    <source>
        <strain evidence="13">Dzin_1.0</strain>
    </source>
</reference>
<dbReference type="InterPro" id="IPR050295">
    <property type="entry name" value="Plant_2OG-oxidoreductases"/>
</dbReference>
<comment type="cofactor">
    <cofactor evidence="1">
        <name>L-ascorbate</name>
        <dbReference type="ChEBI" id="CHEBI:38290"/>
    </cofactor>
</comment>
<keyword evidence="6 11" id="KW-0479">Metal-binding</keyword>
<dbReference type="Pfam" id="PF03171">
    <property type="entry name" value="2OG-FeII_Oxy"/>
    <property type="match status" value="1"/>
</dbReference>
<evidence type="ECO:0000256" key="3">
    <source>
        <dbReference type="ARBA" id="ARBA00004496"/>
    </source>
</evidence>
<evidence type="ECO:0000256" key="4">
    <source>
        <dbReference type="ARBA" id="ARBA00008056"/>
    </source>
</evidence>
<evidence type="ECO:0000313" key="14">
    <source>
        <dbReference type="Proteomes" id="UP001085076"/>
    </source>
</evidence>
<gene>
    <name evidence="13" type="ORF">J5N97_028686</name>
</gene>
<dbReference type="OrthoDB" id="288590at2759"/>
<organism evidence="13 14">
    <name type="scientific">Dioscorea zingiberensis</name>
    <dbReference type="NCBI Taxonomy" id="325984"/>
    <lineage>
        <taxon>Eukaryota</taxon>
        <taxon>Viridiplantae</taxon>
        <taxon>Streptophyta</taxon>
        <taxon>Embryophyta</taxon>
        <taxon>Tracheophyta</taxon>
        <taxon>Spermatophyta</taxon>
        <taxon>Magnoliopsida</taxon>
        <taxon>Liliopsida</taxon>
        <taxon>Dioscoreales</taxon>
        <taxon>Dioscoreaceae</taxon>
        <taxon>Dioscorea</taxon>
    </lineage>
</organism>
<dbReference type="InterPro" id="IPR026992">
    <property type="entry name" value="DIOX_N"/>
</dbReference>
<dbReference type="Gene3D" id="2.60.120.330">
    <property type="entry name" value="B-lactam Antibiotic, Isopenicillin N Synthase, Chain"/>
    <property type="match status" value="1"/>
</dbReference>
<evidence type="ECO:0000256" key="5">
    <source>
        <dbReference type="ARBA" id="ARBA00022490"/>
    </source>
</evidence>
<dbReference type="InterPro" id="IPR027443">
    <property type="entry name" value="IPNS-like_sf"/>
</dbReference>
<dbReference type="FunFam" id="2.60.120.330:FF:000015">
    <property type="entry name" value="Protein DMR6-LIKE OXYGENASE 1"/>
    <property type="match status" value="1"/>
</dbReference>
<evidence type="ECO:0000256" key="10">
    <source>
        <dbReference type="ARBA" id="ARBA00059922"/>
    </source>
</evidence>
<dbReference type="PROSITE" id="PS51471">
    <property type="entry name" value="FE2OG_OXY"/>
    <property type="match status" value="1"/>
</dbReference>
<dbReference type="InterPro" id="IPR044861">
    <property type="entry name" value="IPNS-like_FE2OG_OXY"/>
</dbReference>
<keyword evidence="5" id="KW-0963">Cytoplasm</keyword>
<dbReference type="SUPFAM" id="SSF51197">
    <property type="entry name" value="Clavaminate synthase-like"/>
    <property type="match status" value="1"/>
</dbReference>
<dbReference type="GO" id="GO:0016491">
    <property type="term" value="F:oxidoreductase activity"/>
    <property type="evidence" value="ECO:0007669"/>
    <property type="project" value="UniProtKB-KW"/>
</dbReference>
<evidence type="ECO:0000256" key="2">
    <source>
        <dbReference type="ARBA" id="ARBA00004123"/>
    </source>
</evidence>
<keyword evidence="9" id="KW-0539">Nucleus</keyword>
<feature type="domain" description="Fe2OG dioxygenase" evidence="12">
    <location>
        <begin position="213"/>
        <end position="313"/>
    </location>
</feature>
<name>A0A9D5BZX7_9LILI</name>
<keyword evidence="14" id="KW-1185">Reference proteome</keyword>
<dbReference type="GO" id="GO:0005634">
    <property type="term" value="C:nucleus"/>
    <property type="evidence" value="ECO:0007669"/>
    <property type="project" value="UniProtKB-SubCell"/>
</dbReference>
<proteinExistence type="inferred from homology"/>
<dbReference type="GO" id="GO:0046872">
    <property type="term" value="F:metal ion binding"/>
    <property type="evidence" value="ECO:0007669"/>
    <property type="project" value="UniProtKB-KW"/>
</dbReference>
<comment type="similarity">
    <text evidence="4 11">Belongs to the iron/ascorbate-dependent oxidoreductase family.</text>
</comment>
<dbReference type="Proteomes" id="UP001085076">
    <property type="component" value="Miscellaneous, Linkage group lg09"/>
</dbReference>
<evidence type="ECO:0000256" key="8">
    <source>
        <dbReference type="ARBA" id="ARBA00023004"/>
    </source>
</evidence>
<reference evidence="13" key="1">
    <citation type="submission" date="2021-03" db="EMBL/GenBank/DDBJ databases">
        <authorList>
            <person name="Li Z."/>
            <person name="Yang C."/>
        </authorList>
    </citation>
    <scope>NUCLEOTIDE SEQUENCE</scope>
    <source>
        <strain evidence="13">Dzin_1.0</strain>
        <tissue evidence="13">Leaf</tissue>
    </source>
</reference>